<dbReference type="PANTHER" id="PTHR10996">
    <property type="entry name" value="2-HYDROXYACID DEHYDROGENASE-RELATED"/>
    <property type="match status" value="1"/>
</dbReference>
<dbReference type="GO" id="GO:0005829">
    <property type="term" value="C:cytosol"/>
    <property type="evidence" value="ECO:0007669"/>
    <property type="project" value="TreeGrafter"/>
</dbReference>
<dbReference type="AlphaFoldDB" id="A0A1H9Z8G1"/>
<keyword evidence="3" id="KW-0520">NAD</keyword>
<keyword evidence="2 4" id="KW-0560">Oxidoreductase</keyword>
<dbReference type="GO" id="GO:0016618">
    <property type="term" value="F:hydroxypyruvate reductase [NAD(P)H] activity"/>
    <property type="evidence" value="ECO:0007669"/>
    <property type="project" value="TreeGrafter"/>
</dbReference>
<comment type="similarity">
    <text evidence="1 4">Belongs to the D-isomer specific 2-hydroxyacid dehydrogenase family.</text>
</comment>
<proteinExistence type="inferred from homology"/>
<dbReference type="Proteomes" id="UP000199095">
    <property type="component" value="Unassembled WGS sequence"/>
</dbReference>
<evidence type="ECO:0000256" key="3">
    <source>
        <dbReference type="ARBA" id="ARBA00023027"/>
    </source>
</evidence>
<dbReference type="InterPro" id="IPR036291">
    <property type="entry name" value="NAD(P)-bd_dom_sf"/>
</dbReference>
<dbReference type="Gene3D" id="3.40.50.720">
    <property type="entry name" value="NAD(P)-binding Rossmann-like Domain"/>
    <property type="match status" value="2"/>
</dbReference>
<dbReference type="PANTHER" id="PTHR10996:SF264">
    <property type="entry name" value="HYPOTHETICAL D-ISOMER SPECIFIC 2-HYDROXYACID DEHYDROGENASE (EUROFUNG)"/>
    <property type="match status" value="1"/>
</dbReference>
<evidence type="ECO:0000256" key="1">
    <source>
        <dbReference type="ARBA" id="ARBA00005854"/>
    </source>
</evidence>
<dbReference type="Pfam" id="PF02826">
    <property type="entry name" value="2-Hacid_dh_C"/>
    <property type="match status" value="1"/>
</dbReference>
<dbReference type="EMBL" id="FOHJ01000001">
    <property type="protein sequence ID" value="SES77763.1"/>
    <property type="molecule type" value="Genomic_DNA"/>
</dbReference>
<dbReference type="SUPFAM" id="SSF51735">
    <property type="entry name" value="NAD(P)-binding Rossmann-fold domains"/>
    <property type="match status" value="1"/>
</dbReference>
<name>A0A1H9Z8G1_9BACI</name>
<dbReference type="InterPro" id="IPR050223">
    <property type="entry name" value="D-isomer_2-hydroxyacid_DH"/>
</dbReference>
<protein>
    <submittedName>
        <fullName evidence="7">D-3-phosphoglycerate dehydrogenase</fullName>
    </submittedName>
</protein>
<dbReference type="InterPro" id="IPR006139">
    <property type="entry name" value="D-isomer_2_OHA_DH_cat_dom"/>
</dbReference>
<dbReference type="GO" id="GO:0051287">
    <property type="term" value="F:NAD binding"/>
    <property type="evidence" value="ECO:0007669"/>
    <property type="project" value="InterPro"/>
</dbReference>
<feature type="domain" description="D-isomer specific 2-hydroxyacid dehydrogenase catalytic" evidence="5">
    <location>
        <begin position="18"/>
        <end position="323"/>
    </location>
</feature>
<evidence type="ECO:0000256" key="4">
    <source>
        <dbReference type="RuleBase" id="RU003719"/>
    </source>
</evidence>
<dbReference type="RefSeq" id="WP_093131458.1">
    <property type="nucleotide sequence ID" value="NZ_FOHJ01000001.1"/>
</dbReference>
<sequence length="334" mass="37424">MTQKHILQLFPMYHQAGEEMLNAHARVTKFNQFEKPAIIEFLNHHQVDGIILRAPAKITPDILDACHQVRAISGAGVGLDNIDVNYATRKEIAVLHAPKINARATAEHAICLILASMKDLVRFNRETKKGNFDYRNGRYTRELYQKNLGLIGFGSIAQRVAKIMSFGFEMNVTAYVRNINREKREIARSLGVTLTTSLEDVFTEKDVISVHIPLTDDTNQLINEFYLNLMKKGAVLINTARGEVIHEQDLVKAVESGKLSRAGIDVFANEPPEKHHPFYPLDNITVTPHIGGISVEAARETSIVIAENLLKAIDGESVPTIANQEVLQMVERKR</sequence>
<reference evidence="8" key="1">
    <citation type="submission" date="2016-10" db="EMBL/GenBank/DDBJ databases">
        <authorList>
            <person name="Varghese N."/>
            <person name="Submissions S."/>
        </authorList>
    </citation>
    <scope>NUCLEOTIDE SEQUENCE [LARGE SCALE GENOMIC DNA]</scope>
    <source>
        <strain evidence="8">CGMCC 1.3566</strain>
    </source>
</reference>
<dbReference type="Pfam" id="PF00389">
    <property type="entry name" value="2-Hacid_dh"/>
    <property type="match status" value="1"/>
</dbReference>
<evidence type="ECO:0000313" key="8">
    <source>
        <dbReference type="Proteomes" id="UP000199095"/>
    </source>
</evidence>
<dbReference type="InterPro" id="IPR006140">
    <property type="entry name" value="D-isomer_DH_NAD-bd"/>
</dbReference>
<keyword evidence="8" id="KW-1185">Reference proteome</keyword>
<evidence type="ECO:0000313" key="7">
    <source>
        <dbReference type="EMBL" id="SES77763.1"/>
    </source>
</evidence>
<evidence type="ECO:0000259" key="5">
    <source>
        <dbReference type="Pfam" id="PF00389"/>
    </source>
</evidence>
<evidence type="ECO:0000259" key="6">
    <source>
        <dbReference type="Pfam" id="PF02826"/>
    </source>
</evidence>
<evidence type="ECO:0000256" key="2">
    <source>
        <dbReference type="ARBA" id="ARBA00023002"/>
    </source>
</evidence>
<accession>A0A1H9Z8G1</accession>
<dbReference type="GO" id="GO:0030267">
    <property type="term" value="F:glyoxylate reductase (NADPH) activity"/>
    <property type="evidence" value="ECO:0007669"/>
    <property type="project" value="TreeGrafter"/>
</dbReference>
<dbReference type="FunFam" id="3.40.50.720:FF:000203">
    <property type="entry name" value="D-3-phosphoglycerate dehydrogenase (SerA)"/>
    <property type="match status" value="1"/>
</dbReference>
<dbReference type="OrthoDB" id="9805416at2"/>
<gene>
    <name evidence="7" type="ORF">SAMN05421676_101425</name>
</gene>
<feature type="domain" description="D-isomer specific 2-hydroxyacid dehydrogenase NAD-binding" evidence="6">
    <location>
        <begin position="111"/>
        <end position="291"/>
    </location>
</feature>
<dbReference type="SUPFAM" id="SSF52283">
    <property type="entry name" value="Formate/glycerate dehydrogenase catalytic domain-like"/>
    <property type="match status" value="1"/>
</dbReference>
<organism evidence="7 8">
    <name type="scientific">Salinibacillus kushneri</name>
    <dbReference type="NCBI Taxonomy" id="237682"/>
    <lineage>
        <taxon>Bacteria</taxon>
        <taxon>Bacillati</taxon>
        <taxon>Bacillota</taxon>
        <taxon>Bacilli</taxon>
        <taxon>Bacillales</taxon>
        <taxon>Bacillaceae</taxon>
        <taxon>Salinibacillus</taxon>
    </lineage>
</organism>
<dbReference type="STRING" id="237682.SAMN05421676_101425"/>